<feature type="region of interest" description="Disordered" evidence="10">
    <location>
        <begin position="550"/>
        <end position="583"/>
    </location>
</feature>
<evidence type="ECO:0000256" key="5">
    <source>
        <dbReference type="ARBA" id="ARBA00022989"/>
    </source>
</evidence>
<keyword evidence="14" id="KW-1185">Reference proteome</keyword>
<gene>
    <name evidence="13" type="ORF">FM119_03275</name>
</gene>
<organism evidence="13 14">
    <name type="scientific">Mycetocola reblochoni REB411</name>
    <dbReference type="NCBI Taxonomy" id="1255698"/>
    <lineage>
        <taxon>Bacteria</taxon>
        <taxon>Bacillati</taxon>
        <taxon>Actinomycetota</taxon>
        <taxon>Actinomycetes</taxon>
        <taxon>Micrococcales</taxon>
        <taxon>Microbacteriaceae</taxon>
        <taxon>Mycetocola</taxon>
    </lineage>
</organism>
<keyword evidence="4 11" id="KW-0812">Transmembrane</keyword>
<evidence type="ECO:0000256" key="9">
    <source>
        <dbReference type="ARBA" id="ARBA00023201"/>
    </source>
</evidence>
<dbReference type="GO" id="GO:0015386">
    <property type="term" value="F:potassium:proton antiporter activity"/>
    <property type="evidence" value="ECO:0007669"/>
    <property type="project" value="TreeGrafter"/>
</dbReference>
<evidence type="ECO:0000313" key="14">
    <source>
        <dbReference type="Proteomes" id="UP000196778"/>
    </source>
</evidence>
<dbReference type="OrthoDB" id="57886at2"/>
<protein>
    <submittedName>
        <fullName evidence="13">Na+/H+ antiporter</fullName>
    </submittedName>
</protein>
<keyword evidence="6" id="KW-0915">Sodium</keyword>
<evidence type="ECO:0000256" key="4">
    <source>
        <dbReference type="ARBA" id="ARBA00022692"/>
    </source>
</evidence>
<proteinExistence type="predicted"/>
<feature type="transmembrane region" description="Helical" evidence="11">
    <location>
        <begin position="6"/>
        <end position="22"/>
    </location>
</feature>
<dbReference type="Pfam" id="PF00999">
    <property type="entry name" value="Na_H_Exchanger"/>
    <property type="match status" value="2"/>
</dbReference>
<dbReference type="EMBL" id="FUKR01000021">
    <property type="protein sequence ID" value="SJN22632.1"/>
    <property type="molecule type" value="Genomic_DNA"/>
</dbReference>
<reference evidence="14" key="1">
    <citation type="submission" date="2017-02" db="EMBL/GenBank/DDBJ databases">
        <authorList>
            <person name="Dridi B."/>
        </authorList>
    </citation>
    <scope>NUCLEOTIDE SEQUENCE [LARGE SCALE GENOMIC DNA]</scope>
    <source>
        <strain evidence="14">EB411</strain>
    </source>
</reference>
<keyword evidence="7" id="KW-0406">Ion transport</keyword>
<evidence type="ECO:0000256" key="8">
    <source>
        <dbReference type="ARBA" id="ARBA00023136"/>
    </source>
</evidence>
<evidence type="ECO:0000256" key="3">
    <source>
        <dbReference type="ARBA" id="ARBA00022475"/>
    </source>
</evidence>
<feature type="transmembrane region" description="Helical" evidence="11">
    <location>
        <begin position="152"/>
        <end position="176"/>
    </location>
</feature>
<keyword evidence="3" id="KW-1003">Cell membrane</keyword>
<dbReference type="Proteomes" id="UP000196778">
    <property type="component" value="Unassembled WGS sequence"/>
</dbReference>
<name>A0A1R4IRW8_9MICO</name>
<dbReference type="GO" id="GO:0005886">
    <property type="term" value="C:plasma membrane"/>
    <property type="evidence" value="ECO:0007669"/>
    <property type="project" value="UniProtKB-SubCell"/>
</dbReference>
<dbReference type="AlphaFoldDB" id="A0A1R4IRW8"/>
<feature type="transmembrane region" description="Helical" evidence="11">
    <location>
        <begin position="27"/>
        <end position="44"/>
    </location>
</feature>
<evidence type="ECO:0000256" key="1">
    <source>
        <dbReference type="ARBA" id="ARBA00004651"/>
    </source>
</evidence>
<feature type="transmembrane region" description="Helical" evidence="11">
    <location>
        <begin position="182"/>
        <end position="203"/>
    </location>
</feature>
<evidence type="ECO:0000256" key="10">
    <source>
        <dbReference type="SAM" id="MobiDB-lite"/>
    </source>
</evidence>
<evidence type="ECO:0000259" key="12">
    <source>
        <dbReference type="Pfam" id="PF00999"/>
    </source>
</evidence>
<keyword evidence="2" id="KW-0813">Transport</keyword>
<feature type="transmembrane region" description="Helical" evidence="11">
    <location>
        <begin position="271"/>
        <end position="289"/>
    </location>
</feature>
<evidence type="ECO:0000256" key="11">
    <source>
        <dbReference type="SAM" id="Phobius"/>
    </source>
</evidence>
<feature type="transmembrane region" description="Helical" evidence="11">
    <location>
        <begin position="301"/>
        <end position="328"/>
    </location>
</feature>
<dbReference type="InterPro" id="IPR018422">
    <property type="entry name" value="Cation/H_exchanger_CPA1"/>
</dbReference>
<feature type="transmembrane region" description="Helical" evidence="11">
    <location>
        <begin position="86"/>
        <end position="106"/>
    </location>
</feature>
<feature type="transmembrane region" description="Helical" evidence="11">
    <location>
        <begin position="56"/>
        <end position="74"/>
    </location>
</feature>
<keyword evidence="5 11" id="KW-1133">Transmembrane helix</keyword>
<accession>A0A1R4IRW8</accession>
<dbReference type="RefSeq" id="WP_087136260.1">
    <property type="nucleotide sequence ID" value="NZ_FUKR01000021.1"/>
</dbReference>
<dbReference type="PANTHER" id="PTHR10110:SF86">
    <property type="entry name" value="SODIUM_HYDROGEN EXCHANGER 7"/>
    <property type="match status" value="1"/>
</dbReference>
<feature type="transmembrane region" description="Helical" evidence="11">
    <location>
        <begin position="234"/>
        <end position="251"/>
    </location>
</feature>
<sequence>MTEVVVFAVAALMIIVAVSWVAPKLGVAAPIILVLVGVGCSFIPGAPELEVEPELILTIVLPPILYSAAVNVPIADFRRNVKAITGLSVGLVVVSAGVIGLLLWWLLPDLSLPAAIALGAVVSPPDAVAATSIGKRLGLPPRLVTVLEGEGLVNDATALVLLRSAIAATAGAVSFWGVIGDFGYAVLVAIAVGVLVGAATVWIRSKLDDPVLTTAISFGVPFLAFLPAEELNASGVLSVVVAGLITGHQSAKYFSPQDRIAERTNWRTIQLVLENGVFLLMGYELHALITDAEAEHQGVLHAVVLGLLAVLVLAVVRVAFVIPLIASLRRDQRRAGSMGEWLDDAMERISQFELPEAGDSPREQRALAKRSGRLRQVERRLRRKRGDVDFYVKEGLGWRGGAVLAWSGMRGVVTLAAAQTLPADIPYRSTLILLAFTVALVTLVVQGGTLPLLITKLGITGSDEDADRLELIELMTDLNREGMAALDNPNLRQHNGEPFSAEIVERLRREAERRGQSKRLLEGEGVSSTRSQYRELRVLMLQAERAALLDARSSGSHSSRVLGRAAAALDDEESRYDQGGGER</sequence>
<evidence type="ECO:0000256" key="6">
    <source>
        <dbReference type="ARBA" id="ARBA00023053"/>
    </source>
</evidence>
<evidence type="ECO:0000256" key="7">
    <source>
        <dbReference type="ARBA" id="ARBA00023065"/>
    </source>
</evidence>
<evidence type="ECO:0000256" key="2">
    <source>
        <dbReference type="ARBA" id="ARBA00022448"/>
    </source>
</evidence>
<dbReference type="GO" id="GO:0098719">
    <property type="term" value="P:sodium ion import across plasma membrane"/>
    <property type="evidence" value="ECO:0007669"/>
    <property type="project" value="TreeGrafter"/>
</dbReference>
<dbReference type="Gene3D" id="6.10.140.1330">
    <property type="match status" value="1"/>
</dbReference>
<feature type="domain" description="Cation/H+ exchanger transmembrane" evidence="12">
    <location>
        <begin position="395"/>
        <end position="454"/>
    </location>
</feature>
<keyword evidence="8 11" id="KW-0472">Membrane</keyword>
<comment type="subcellular location">
    <subcellularLocation>
        <location evidence="1">Cell membrane</location>
        <topology evidence="1">Multi-pass membrane protein</topology>
    </subcellularLocation>
</comment>
<dbReference type="InterPro" id="IPR006153">
    <property type="entry name" value="Cation/H_exchanger_TM"/>
</dbReference>
<dbReference type="PANTHER" id="PTHR10110">
    <property type="entry name" value="SODIUM/HYDROGEN EXCHANGER"/>
    <property type="match status" value="1"/>
</dbReference>
<keyword evidence="9" id="KW-0739">Sodium transport</keyword>
<evidence type="ECO:0000313" key="13">
    <source>
        <dbReference type="EMBL" id="SJN22632.1"/>
    </source>
</evidence>
<dbReference type="GO" id="GO:0051453">
    <property type="term" value="P:regulation of intracellular pH"/>
    <property type="evidence" value="ECO:0007669"/>
    <property type="project" value="TreeGrafter"/>
</dbReference>
<dbReference type="GO" id="GO:0015385">
    <property type="term" value="F:sodium:proton antiporter activity"/>
    <property type="evidence" value="ECO:0007669"/>
    <property type="project" value="InterPro"/>
</dbReference>
<feature type="domain" description="Cation/H+ exchanger transmembrane" evidence="12">
    <location>
        <begin position="14"/>
        <end position="334"/>
    </location>
</feature>
<feature type="transmembrane region" description="Helical" evidence="11">
    <location>
        <begin position="431"/>
        <end position="454"/>
    </location>
</feature>